<dbReference type="PRINTS" id="PR00081">
    <property type="entry name" value="GDHRDH"/>
</dbReference>
<evidence type="ECO:0000256" key="3">
    <source>
        <dbReference type="SAM" id="MobiDB-lite"/>
    </source>
</evidence>
<dbReference type="Gene3D" id="3.40.225.10">
    <property type="entry name" value="Class II aldolase/adducin N-terminal domain"/>
    <property type="match status" value="1"/>
</dbReference>
<evidence type="ECO:0000313" key="5">
    <source>
        <dbReference type="EMBL" id="RXZ48253.1"/>
    </source>
</evidence>
<dbReference type="OrthoDB" id="9774430at2"/>
<dbReference type="AlphaFoldDB" id="A0A4V1QSF9"/>
<name>A0A4V1QSF9_9MICO</name>
<dbReference type="Pfam" id="PF00596">
    <property type="entry name" value="Aldolase_II"/>
    <property type="match status" value="1"/>
</dbReference>
<evidence type="ECO:0000313" key="6">
    <source>
        <dbReference type="Proteomes" id="UP000292881"/>
    </source>
</evidence>
<feature type="domain" description="Class II aldolase/adducin N-terminal" evidence="4">
    <location>
        <begin position="8"/>
        <end position="210"/>
    </location>
</feature>
<dbReference type="InterPro" id="IPR036291">
    <property type="entry name" value="NAD(P)-bd_dom_sf"/>
</dbReference>
<organism evidence="5 6">
    <name type="scientific">Agromyces binzhouensis</name>
    <dbReference type="NCBI Taxonomy" id="1817495"/>
    <lineage>
        <taxon>Bacteria</taxon>
        <taxon>Bacillati</taxon>
        <taxon>Actinomycetota</taxon>
        <taxon>Actinomycetes</taxon>
        <taxon>Micrococcales</taxon>
        <taxon>Microbacteriaceae</taxon>
        <taxon>Agromyces</taxon>
    </lineage>
</organism>
<dbReference type="Proteomes" id="UP000292881">
    <property type="component" value="Unassembled WGS sequence"/>
</dbReference>
<proteinExistence type="inferred from homology"/>
<dbReference type="FunFam" id="3.40.50.720:FF:000084">
    <property type="entry name" value="Short-chain dehydrogenase reductase"/>
    <property type="match status" value="1"/>
</dbReference>
<dbReference type="SMART" id="SM01007">
    <property type="entry name" value="Aldolase_II"/>
    <property type="match status" value="1"/>
</dbReference>
<feature type="compositionally biased region" description="Polar residues" evidence="3">
    <location>
        <begin position="21"/>
        <end position="34"/>
    </location>
</feature>
<protein>
    <submittedName>
        <fullName evidence="5">Bifunctional aldolase/short-chain dehydrogenase</fullName>
    </submittedName>
</protein>
<evidence type="ECO:0000256" key="2">
    <source>
        <dbReference type="ARBA" id="ARBA00023002"/>
    </source>
</evidence>
<dbReference type="GO" id="GO:0016491">
    <property type="term" value="F:oxidoreductase activity"/>
    <property type="evidence" value="ECO:0007669"/>
    <property type="project" value="UniProtKB-KW"/>
</dbReference>
<comment type="caution">
    <text evidence="5">The sequence shown here is derived from an EMBL/GenBank/DDBJ whole genome shotgun (WGS) entry which is preliminary data.</text>
</comment>
<dbReference type="SUPFAM" id="SSF51735">
    <property type="entry name" value="NAD(P)-binding Rossmann-fold domains"/>
    <property type="match status" value="1"/>
</dbReference>
<dbReference type="InterPro" id="IPR001303">
    <property type="entry name" value="Aldolase_II/adducin_N"/>
</dbReference>
<dbReference type="NCBIfam" id="TIGR02632">
    <property type="entry name" value="RhaD_aldol-ADH"/>
    <property type="match status" value="1"/>
</dbReference>
<gene>
    <name evidence="5" type="ORF">ESO86_07420</name>
</gene>
<dbReference type="PANTHER" id="PTHR43669:SF8">
    <property type="entry name" value="SHORT-CHAIN TYPE DEHYDROGENASE_REDUCTASE-RELATED"/>
    <property type="match status" value="1"/>
</dbReference>
<dbReference type="InterPro" id="IPR036409">
    <property type="entry name" value="Aldolase_II/adducin_N_sf"/>
</dbReference>
<keyword evidence="2" id="KW-0560">Oxidoreductase</keyword>
<dbReference type="SUPFAM" id="SSF53639">
    <property type="entry name" value="AraD/HMP-PK domain-like"/>
    <property type="match status" value="1"/>
</dbReference>
<feature type="region of interest" description="Disordered" evidence="3">
    <location>
        <begin position="12"/>
        <end position="40"/>
    </location>
</feature>
<dbReference type="PRINTS" id="PR00080">
    <property type="entry name" value="SDRFAMILY"/>
</dbReference>
<reference evidence="5 6" key="1">
    <citation type="submission" date="2019-01" db="EMBL/GenBank/DDBJ databases">
        <authorList>
            <person name="Li J."/>
        </authorList>
    </citation>
    <scope>NUCLEOTIDE SEQUENCE [LARGE SCALE GENOMIC DNA]</scope>
    <source>
        <strain evidence="5 6">CGMCC 4.7180</strain>
    </source>
</reference>
<dbReference type="InterPro" id="IPR013454">
    <property type="entry name" value="Bifunc_RhaD/ADH"/>
</dbReference>
<dbReference type="RefSeq" id="WP_129234327.1">
    <property type="nucleotide sequence ID" value="NZ_SDPL01000108.1"/>
</dbReference>
<evidence type="ECO:0000259" key="4">
    <source>
        <dbReference type="SMART" id="SM01007"/>
    </source>
</evidence>
<dbReference type="PANTHER" id="PTHR43669">
    <property type="entry name" value="5-KETO-D-GLUCONATE 5-REDUCTASE"/>
    <property type="match status" value="1"/>
</dbReference>
<keyword evidence="6" id="KW-1185">Reference proteome</keyword>
<dbReference type="Gene3D" id="3.40.50.720">
    <property type="entry name" value="NAD(P)-binding Rossmann-like Domain"/>
    <property type="match status" value="1"/>
</dbReference>
<dbReference type="InterPro" id="IPR002347">
    <property type="entry name" value="SDR_fam"/>
</dbReference>
<dbReference type="NCBIfam" id="NF006189">
    <property type="entry name" value="PRK08324.1-3"/>
    <property type="match status" value="1"/>
</dbReference>
<dbReference type="EMBL" id="SDPL01000108">
    <property type="protein sequence ID" value="RXZ48253.1"/>
    <property type="molecule type" value="Genomic_DNA"/>
</dbReference>
<comment type="similarity">
    <text evidence="1">Belongs to the short-chain dehydrogenases/reductases (SDR) family.</text>
</comment>
<accession>A0A4V1QSF9</accession>
<sequence>MTNPAAADLIARSNRLGADPKNTNYAGGNTSAKGTDTDPVTGEPVELLWVKGSGGDLGTLEERGLAVLRLDRMRALVDTYPGVDREDEMVAAFDYCLHGKGGAAPSIDTAMHGLVDAAHVDHLHPDAGIAIATAADGEELTAKAFGDKVVWVPWRRPGFQLGLDIAEIKTQNPQAVGCILGGHGITAWGDTSEESEANSLWIIDTAAAYIAEHGAEAPFGGVRSGFEALPEAERHARAAALAPTIRGLASTDRPMVGHYTDSDVVLDFLAAERAPELAALGTSCPDHFLRTKVKPMILDLPATASVEEQLARLRELHAEYRDDYRAYYDAHATEDSPAIRGADPLIVLVPGVGMFSYGANKQTARVAGEFYVNAINVMRGAEALSTYTPISDAEKFRIEYWALEEAKLQRMPKPKTHQGRIAFVTGAASGIGKAIATRLAAEGACVVVADLDLGKAQSAAAELGGTDVAIGVAANVADAEGVQAAIDATVLAFGGIDLVVNNAGLSLSKPLLETTEQDWDLQHDVMAKGSFLVSKAAAKALVEQQMGGDVIYISSKNSVFAGPNNIAYSATKADQAHQVRLLAVELGEHGVRVNGINPDGVVRGSGIFAAGWGANRAATYGVEEKDLGKFYAQRTILKREVVPENVADAVYVLTGPELSRTTGLHIPVDSGVAAAFLR</sequence>
<dbReference type="Pfam" id="PF13561">
    <property type="entry name" value="adh_short_C2"/>
    <property type="match status" value="1"/>
</dbReference>
<dbReference type="NCBIfam" id="NF006188">
    <property type="entry name" value="PRK08324.1-1"/>
    <property type="match status" value="1"/>
</dbReference>
<evidence type="ECO:0000256" key="1">
    <source>
        <dbReference type="ARBA" id="ARBA00006484"/>
    </source>
</evidence>